<dbReference type="OrthoDB" id="3689200at2"/>
<keyword evidence="2" id="KW-1185">Reference proteome</keyword>
<protein>
    <submittedName>
        <fullName evidence="1">Uncharacterized protein</fullName>
    </submittedName>
</protein>
<evidence type="ECO:0000313" key="1">
    <source>
        <dbReference type="EMBL" id="SNT55212.1"/>
    </source>
</evidence>
<name>A0A239NKU6_9ACTN</name>
<dbReference type="AlphaFoldDB" id="A0A239NKU6"/>
<dbReference type="RefSeq" id="WP_089252021.1">
    <property type="nucleotide sequence ID" value="NZ_FZPH01000009.1"/>
</dbReference>
<sequence>MSFDLYFWPAGATKRPQQLADRLAEENTRGLVPDARVLAFRAELLRRWPELDGRIEPEHEEARYVVLTLAFGWPAISALPVLARAHQLDCYDPQVGRLAVAPAAVGLEGASTLEGRVLAHHLVRALRQISAYIGYRYDDLDEEALTGALDDTDDEAGPWFDYPLAGTPALTIFLARSQGGSAVSIRVEGLMNLVLSARIDTVLDVY</sequence>
<evidence type="ECO:0000313" key="2">
    <source>
        <dbReference type="Proteomes" id="UP000198362"/>
    </source>
</evidence>
<organism evidence="1 2">
    <name type="scientific">Asanoa hainanensis</name>
    <dbReference type="NCBI Taxonomy" id="560556"/>
    <lineage>
        <taxon>Bacteria</taxon>
        <taxon>Bacillati</taxon>
        <taxon>Actinomycetota</taxon>
        <taxon>Actinomycetes</taxon>
        <taxon>Micromonosporales</taxon>
        <taxon>Micromonosporaceae</taxon>
        <taxon>Asanoa</taxon>
    </lineage>
</organism>
<dbReference type="EMBL" id="FZPH01000009">
    <property type="protein sequence ID" value="SNT55212.1"/>
    <property type="molecule type" value="Genomic_DNA"/>
</dbReference>
<proteinExistence type="predicted"/>
<accession>A0A239NKU6</accession>
<dbReference type="Proteomes" id="UP000198362">
    <property type="component" value="Unassembled WGS sequence"/>
</dbReference>
<reference evidence="1 2" key="1">
    <citation type="submission" date="2017-06" db="EMBL/GenBank/DDBJ databases">
        <authorList>
            <person name="Kim H.J."/>
            <person name="Triplett B.A."/>
        </authorList>
    </citation>
    <scope>NUCLEOTIDE SEQUENCE [LARGE SCALE GENOMIC DNA]</scope>
    <source>
        <strain evidence="1 2">CGMCC 4.5593</strain>
    </source>
</reference>
<gene>
    <name evidence="1" type="ORF">SAMN05421812_109188</name>
</gene>